<gene>
    <name evidence="7" type="ORF">HNQ36_002077</name>
</gene>
<keyword evidence="2" id="KW-0732">Signal</keyword>
<dbReference type="PANTHER" id="PTHR34001">
    <property type="entry name" value="BLL7405 PROTEIN"/>
    <property type="match status" value="1"/>
</dbReference>
<feature type="domain" description="Outer membrane protein beta-barrel" evidence="6">
    <location>
        <begin position="74"/>
        <end position="281"/>
    </location>
</feature>
<dbReference type="Gene3D" id="2.40.160.20">
    <property type="match status" value="2"/>
</dbReference>
<dbReference type="InterPro" id="IPR051692">
    <property type="entry name" value="OMP-like"/>
</dbReference>
<feature type="domain" description="Outer membrane protein beta-barrel" evidence="6">
    <location>
        <begin position="303"/>
        <end position="490"/>
    </location>
</feature>
<comment type="caution">
    <text evidence="7">The sequence shown here is derived from an EMBL/GenBank/DDBJ whole genome shotgun (WGS) entry which is preliminary data.</text>
</comment>
<dbReference type="InterPro" id="IPR027385">
    <property type="entry name" value="Beta-barrel_OMP"/>
</dbReference>
<keyword evidence="3" id="KW-0472">Membrane</keyword>
<evidence type="ECO:0000256" key="5">
    <source>
        <dbReference type="ARBA" id="ARBA00038306"/>
    </source>
</evidence>
<evidence type="ECO:0000256" key="1">
    <source>
        <dbReference type="ARBA" id="ARBA00004442"/>
    </source>
</evidence>
<dbReference type="AlphaFoldDB" id="A0A840MW30"/>
<reference evidence="7 8" key="1">
    <citation type="submission" date="2020-08" db="EMBL/GenBank/DDBJ databases">
        <title>Genomic Encyclopedia of Type Strains, Phase IV (KMG-IV): sequencing the most valuable type-strain genomes for metagenomic binning, comparative biology and taxonomic classification.</title>
        <authorList>
            <person name="Goeker M."/>
        </authorList>
    </citation>
    <scope>NUCLEOTIDE SEQUENCE [LARGE SCALE GENOMIC DNA]</scope>
    <source>
        <strain evidence="7 8">DSM 17498</strain>
    </source>
</reference>
<accession>A0A840MW30</accession>
<name>A0A840MW30_9BRAD</name>
<evidence type="ECO:0000256" key="2">
    <source>
        <dbReference type="ARBA" id="ARBA00022729"/>
    </source>
</evidence>
<evidence type="ECO:0000256" key="4">
    <source>
        <dbReference type="ARBA" id="ARBA00023237"/>
    </source>
</evidence>
<evidence type="ECO:0000256" key="3">
    <source>
        <dbReference type="ARBA" id="ARBA00023136"/>
    </source>
</evidence>
<keyword evidence="4" id="KW-0998">Cell outer membrane</keyword>
<comment type="subcellular location">
    <subcellularLocation>
        <location evidence="1">Cell outer membrane</location>
    </subcellularLocation>
</comment>
<evidence type="ECO:0000313" key="8">
    <source>
        <dbReference type="Proteomes" id="UP000521227"/>
    </source>
</evidence>
<dbReference type="InterPro" id="IPR011250">
    <property type="entry name" value="OMP/PagP_B-barrel"/>
</dbReference>
<dbReference type="SUPFAM" id="SSF56925">
    <property type="entry name" value="OMPA-like"/>
    <property type="match status" value="2"/>
</dbReference>
<proteinExistence type="inferred from homology"/>
<protein>
    <submittedName>
        <fullName evidence="7">Opacity protein-like surface antigen</fullName>
    </submittedName>
</protein>
<dbReference type="Pfam" id="PF13505">
    <property type="entry name" value="OMP_b-brl"/>
    <property type="match status" value="2"/>
</dbReference>
<evidence type="ECO:0000313" key="7">
    <source>
        <dbReference type="EMBL" id="MBB5052103.1"/>
    </source>
</evidence>
<dbReference type="Proteomes" id="UP000521227">
    <property type="component" value="Unassembled WGS sequence"/>
</dbReference>
<dbReference type="PANTHER" id="PTHR34001:SF3">
    <property type="entry name" value="BLL7405 PROTEIN"/>
    <property type="match status" value="1"/>
</dbReference>
<dbReference type="GO" id="GO:0009279">
    <property type="term" value="C:cell outer membrane"/>
    <property type="evidence" value="ECO:0007669"/>
    <property type="project" value="UniProtKB-SubCell"/>
</dbReference>
<organism evidence="7 8">
    <name type="scientific">Afipia massiliensis</name>
    <dbReference type="NCBI Taxonomy" id="211460"/>
    <lineage>
        <taxon>Bacteria</taxon>
        <taxon>Pseudomonadati</taxon>
        <taxon>Pseudomonadota</taxon>
        <taxon>Alphaproteobacteria</taxon>
        <taxon>Hyphomicrobiales</taxon>
        <taxon>Nitrobacteraceae</taxon>
        <taxon>Afipia</taxon>
    </lineage>
</organism>
<dbReference type="EMBL" id="JACHIJ010000003">
    <property type="protein sequence ID" value="MBB5052103.1"/>
    <property type="molecule type" value="Genomic_DNA"/>
</dbReference>
<sequence>MSIRSPDILWTNEFAHRLGCKRIADQRLTGFVGGASVHCSRKRKYDRLIGIVGRLGISAVGLAAIAAPGQSQEISARPFAYVPSYSWAGAYIGVQVGHGWGHSHYASTPPWSPQPGVPMDMTGGVVGPYVGYNFQSGGLMAGIEADFAKTWLRSQSVLNPFDDSTVKSEIDWTASVRGRVGYAFGNVMPYIAGGVTFAGVNFPYVLPGSPGITHDNQQTRVGWTAGAGLEYAVLGNLILRGEYRYTDLGEKFEVKRVGTGIHFSDASVTNHEFRAGVALKFGGAPSSSIDRALSFSNAPPVVWSGLYAGALAGFNRSQSTYVGLASPADYVPLNPSGTVPWIYAGYNFQFGRTVLGIEGDVLLSKMVGGGALIDHLGRVHPGLRVTSELDNAWSVRGRLGFAFGNFLPYITVGVAGTDHSHTIHFAGPQHAFDERFTSWTAGAGLEYAVSDHLILRTEYRYIPYGQATNRHSVSNTVDLTVDEVRVGVAFKL</sequence>
<evidence type="ECO:0000259" key="6">
    <source>
        <dbReference type="Pfam" id="PF13505"/>
    </source>
</evidence>
<comment type="similarity">
    <text evidence="5">Belongs to the Omp25/RopB family.</text>
</comment>